<dbReference type="GO" id="GO:0003677">
    <property type="term" value="F:DNA binding"/>
    <property type="evidence" value="ECO:0007669"/>
    <property type="project" value="UniProtKB-UniRule"/>
</dbReference>
<dbReference type="InterPro" id="IPR001647">
    <property type="entry name" value="HTH_TetR"/>
</dbReference>
<dbReference type="InterPro" id="IPR039538">
    <property type="entry name" value="BetI_C"/>
</dbReference>
<evidence type="ECO:0000256" key="4">
    <source>
        <dbReference type="ARBA" id="ARBA00023163"/>
    </source>
</evidence>
<sequence length="216" mass="24446">MSEEDPEVTDEILDGVYRALCDHGYAALTMQDIADECEKSKSLLHYHYDTKEDLMVGFLERMLGNFEEKIDASDLPPADRLVEFIARFVFTPDDTERVSFHLALLEMRPQGPFNERIRESLQRSDDLLRAALIDILEDGIEEKAFEPVDVEETAALFVAMLDGARTRQITLNDRALDGEAYTQTVAQQAIEQLVDPLLKSGVERPTLDEAVESVHD</sequence>
<gene>
    <name evidence="7" type="ORF">ACFQJ7_06470</name>
</gene>
<evidence type="ECO:0000256" key="2">
    <source>
        <dbReference type="ARBA" id="ARBA00023015"/>
    </source>
</evidence>
<evidence type="ECO:0000313" key="7">
    <source>
        <dbReference type="EMBL" id="MFC7125682.1"/>
    </source>
</evidence>
<dbReference type="Pfam" id="PF00440">
    <property type="entry name" value="TetR_N"/>
    <property type="match status" value="1"/>
</dbReference>
<dbReference type="PROSITE" id="PS50977">
    <property type="entry name" value="HTH_TETR_2"/>
    <property type="match status" value="1"/>
</dbReference>
<evidence type="ECO:0000256" key="1">
    <source>
        <dbReference type="ARBA" id="ARBA00022491"/>
    </source>
</evidence>
<dbReference type="Pfam" id="PF13977">
    <property type="entry name" value="TetR_C_6"/>
    <property type="match status" value="1"/>
</dbReference>
<dbReference type="SUPFAM" id="SSF48498">
    <property type="entry name" value="Tetracyclin repressor-like, C-terminal domain"/>
    <property type="match status" value="1"/>
</dbReference>
<dbReference type="Gene3D" id="1.10.357.10">
    <property type="entry name" value="Tetracycline Repressor, domain 2"/>
    <property type="match status" value="1"/>
</dbReference>
<dbReference type="SUPFAM" id="SSF46689">
    <property type="entry name" value="Homeodomain-like"/>
    <property type="match status" value="1"/>
</dbReference>
<keyword evidence="1" id="KW-0678">Repressor</keyword>
<dbReference type="InterPro" id="IPR036271">
    <property type="entry name" value="Tet_transcr_reg_TetR-rel_C_sf"/>
</dbReference>
<proteinExistence type="predicted"/>
<reference evidence="7 8" key="1">
    <citation type="journal article" date="2014" name="Int. J. Syst. Evol. Microbiol.">
        <title>Complete genome sequence of Corynebacterium casei LMG S-19264T (=DSM 44701T), isolated from a smear-ripened cheese.</title>
        <authorList>
            <consortium name="US DOE Joint Genome Institute (JGI-PGF)"/>
            <person name="Walter F."/>
            <person name="Albersmeier A."/>
            <person name="Kalinowski J."/>
            <person name="Ruckert C."/>
        </authorList>
    </citation>
    <scope>NUCLEOTIDE SEQUENCE [LARGE SCALE GENOMIC DNA]</scope>
    <source>
        <strain evidence="7 8">CGMCC 4.7215</strain>
    </source>
</reference>
<keyword evidence="2" id="KW-0805">Transcription regulation</keyword>
<name>A0ABD5X6L3_9EURY</name>
<evidence type="ECO:0000313" key="8">
    <source>
        <dbReference type="Proteomes" id="UP001596414"/>
    </source>
</evidence>
<dbReference type="RefSeq" id="WP_267636928.1">
    <property type="nucleotide sequence ID" value="NZ_JAODIY010000008.1"/>
</dbReference>
<protein>
    <submittedName>
        <fullName evidence="7">TetR/AcrR family transcriptional regulator</fullName>
    </submittedName>
</protein>
<dbReference type="InterPro" id="IPR009057">
    <property type="entry name" value="Homeodomain-like_sf"/>
</dbReference>
<dbReference type="PANTHER" id="PTHR30055:SF234">
    <property type="entry name" value="HTH-TYPE TRANSCRIPTIONAL REGULATOR BETI"/>
    <property type="match status" value="1"/>
</dbReference>
<evidence type="ECO:0000256" key="3">
    <source>
        <dbReference type="ARBA" id="ARBA00023125"/>
    </source>
</evidence>
<comment type="caution">
    <text evidence="7">The sequence shown here is derived from an EMBL/GenBank/DDBJ whole genome shotgun (WGS) entry which is preliminary data.</text>
</comment>
<dbReference type="EMBL" id="JBHSZQ010000008">
    <property type="protein sequence ID" value="MFC7125682.1"/>
    <property type="molecule type" value="Genomic_DNA"/>
</dbReference>
<evidence type="ECO:0000259" key="6">
    <source>
        <dbReference type="PROSITE" id="PS50977"/>
    </source>
</evidence>
<dbReference type="Proteomes" id="UP001596414">
    <property type="component" value="Unassembled WGS sequence"/>
</dbReference>
<organism evidence="7 8">
    <name type="scientific">Halovenus rubra</name>
    <dbReference type="NCBI Taxonomy" id="869890"/>
    <lineage>
        <taxon>Archaea</taxon>
        <taxon>Methanobacteriati</taxon>
        <taxon>Methanobacteriota</taxon>
        <taxon>Stenosarchaea group</taxon>
        <taxon>Halobacteria</taxon>
        <taxon>Halobacteriales</taxon>
        <taxon>Haloarculaceae</taxon>
        <taxon>Halovenus</taxon>
    </lineage>
</organism>
<feature type="domain" description="HTH tetR-type" evidence="6">
    <location>
        <begin position="6"/>
        <end position="66"/>
    </location>
</feature>
<evidence type="ECO:0000256" key="5">
    <source>
        <dbReference type="PROSITE-ProRule" id="PRU00335"/>
    </source>
</evidence>
<feature type="DNA-binding region" description="H-T-H motif" evidence="5">
    <location>
        <begin position="29"/>
        <end position="48"/>
    </location>
</feature>
<dbReference type="PANTHER" id="PTHR30055">
    <property type="entry name" value="HTH-TYPE TRANSCRIPTIONAL REGULATOR RUTR"/>
    <property type="match status" value="1"/>
</dbReference>
<dbReference type="InterPro" id="IPR050109">
    <property type="entry name" value="HTH-type_TetR-like_transc_reg"/>
</dbReference>
<keyword evidence="4" id="KW-0804">Transcription</keyword>
<keyword evidence="3 5" id="KW-0238">DNA-binding</keyword>
<dbReference type="AlphaFoldDB" id="A0ABD5X6L3"/>
<accession>A0ABD5X6L3</accession>